<evidence type="ECO:0000256" key="1">
    <source>
        <dbReference type="ARBA" id="ARBA00004141"/>
    </source>
</evidence>
<evidence type="ECO:0000256" key="2">
    <source>
        <dbReference type="ARBA" id="ARBA00022448"/>
    </source>
</evidence>
<dbReference type="PANTHER" id="PTHR43427:SF6">
    <property type="entry name" value="CHLORIDE CHANNEL PROTEIN CLC-E"/>
    <property type="match status" value="1"/>
</dbReference>
<comment type="caution">
    <text evidence="12">The sequence shown here is derived from an EMBL/GenBank/DDBJ whole genome shotgun (WGS) entry which is preliminary data.</text>
</comment>
<dbReference type="InterPro" id="IPR050368">
    <property type="entry name" value="ClC-type_chloride_channel"/>
</dbReference>
<evidence type="ECO:0000313" key="13">
    <source>
        <dbReference type="Proteomes" id="UP000675781"/>
    </source>
</evidence>
<feature type="region of interest" description="Disordered" evidence="10">
    <location>
        <begin position="1"/>
        <end position="20"/>
    </location>
</feature>
<feature type="transmembrane region" description="Helical" evidence="11">
    <location>
        <begin position="119"/>
        <end position="138"/>
    </location>
</feature>
<proteinExistence type="predicted"/>
<protein>
    <submittedName>
        <fullName evidence="12">Chloride channel protein</fullName>
    </submittedName>
</protein>
<evidence type="ECO:0000256" key="9">
    <source>
        <dbReference type="ARBA" id="ARBA00023303"/>
    </source>
</evidence>
<dbReference type="InterPro" id="IPR001807">
    <property type="entry name" value="ClC"/>
</dbReference>
<evidence type="ECO:0000256" key="7">
    <source>
        <dbReference type="ARBA" id="ARBA00023173"/>
    </source>
</evidence>
<organism evidence="12 13">
    <name type="scientific">Actinospica durhamensis</name>
    <dbReference type="NCBI Taxonomy" id="1508375"/>
    <lineage>
        <taxon>Bacteria</taxon>
        <taxon>Bacillati</taxon>
        <taxon>Actinomycetota</taxon>
        <taxon>Actinomycetes</taxon>
        <taxon>Catenulisporales</taxon>
        <taxon>Actinospicaceae</taxon>
        <taxon>Actinospica</taxon>
    </lineage>
</organism>
<dbReference type="CDD" id="cd00400">
    <property type="entry name" value="Voltage_gated_ClC"/>
    <property type="match status" value="1"/>
</dbReference>
<keyword evidence="13" id="KW-1185">Reference proteome</keyword>
<keyword evidence="4 11" id="KW-1133">Transmembrane helix</keyword>
<evidence type="ECO:0000313" key="12">
    <source>
        <dbReference type="EMBL" id="MBR7832879.1"/>
    </source>
</evidence>
<dbReference type="GO" id="GO:0005254">
    <property type="term" value="F:chloride channel activity"/>
    <property type="evidence" value="ECO:0007669"/>
    <property type="project" value="UniProtKB-KW"/>
</dbReference>
<name>A0A941ES79_9ACTN</name>
<sequence length="457" mass="44897">MNPGNPKKPEAPGDAPPPADPLAPLRTRAYAVLLILTAVLGVPLAAGAFGFLQLTGHLQHWLYSSLPVALGFHTAPVWWPLPVLALAGIVVGACIRYLPGTSGHEPAEGFKMTGAPGGAELPGIAVAAIVSIGFGAVIGPEAPLVALGGGAAALVIRLLKPAADARTVSVVGAAGSFAAISTLLGSPLTGAFLLMEASGLSGATLEIALLPGLVASGIGALIFVGLGSWTGLGAVSLTIAHPPHASSPTAAEFGWALVLGVGCALFGFALRRCALTLRRPVPRARLWLTPVAGLAVAGLAIAYAEGTGHAASDVLFSGQSGLSPLIANSAGYSVGALVLLLACKGLAYSVSMAAFRGGPVFPSLFLGGAAGLMLSHAAGLSEAAGVAMGIGAMSVAMLGLPMTSVLLAALLLGGAGLTSLPLVIVAVVVSHVLSVRLAAPHPAPAAPAPTPVRSGAP</sequence>
<feature type="transmembrane region" description="Helical" evidence="11">
    <location>
        <begin position="77"/>
        <end position="98"/>
    </location>
</feature>
<feature type="transmembrane region" description="Helical" evidence="11">
    <location>
        <begin position="386"/>
        <end position="412"/>
    </location>
</feature>
<evidence type="ECO:0000256" key="6">
    <source>
        <dbReference type="ARBA" id="ARBA00023136"/>
    </source>
</evidence>
<dbReference type="SUPFAM" id="SSF81340">
    <property type="entry name" value="Clc chloride channel"/>
    <property type="match status" value="1"/>
</dbReference>
<feature type="transmembrane region" description="Helical" evidence="11">
    <location>
        <begin position="253"/>
        <end position="274"/>
    </location>
</feature>
<keyword evidence="9" id="KW-0407">Ion channel</keyword>
<keyword evidence="6 11" id="KW-0472">Membrane</keyword>
<evidence type="ECO:0000256" key="4">
    <source>
        <dbReference type="ARBA" id="ARBA00022989"/>
    </source>
</evidence>
<dbReference type="EMBL" id="JAGSOG010000018">
    <property type="protein sequence ID" value="MBR7832879.1"/>
    <property type="molecule type" value="Genomic_DNA"/>
</dbReference>
<evidence type="ECO:0000256" key="11">
    <source>
        <dbReference type="SAM" id="Phobius"/>
    </source>
</evidence>
<comment type="subcellular location">
    <subcellularLocation>
        <location evidence="1">Membrane</location>
        <topology evidence="1">Multi-pass membrane protein</topology>
    </subcellularLocation>
</comment>
<reference evidence="12" key="1">
    <citation type="submission" date="2021-04" db="EMBL/GenBank/DDBJ databases">
        <title>Genome based classification of Actinospica acidithermotolerans sp. nov., an actinobacterium isolated from an Indonesian hot spring.</title>
        <authorList>
            <person name="Kusuma A.B."/>
            <person name="Putra K.E."/>
            <person name="Nafisah S."/>
            <person name="Loh J."/>
            <person name="Nouioui I."/>
            <person name="Goodfellow M."/>
        </authorList>
    </citation>
    <scope>NUCLEOTIDE SEQUENCE</scope>
    <source>
        <strain evidence="12">CSCA 57</strain>
    </source>
</reference>
<evidence type="ECO:0000256" key="5">
    <source>
        <dbReference type="ARBA" id="ARBA00023065"/>
    </source>
</evidence>
<evidence type="ECO:0000256" key="8">
    <source>
        <dbReference type="ARBA" id="ARBA00023214"/>
    </source>
</evidence>
<dbReference type="Pfam" id="PF00654">
    <property type="entry name" value="Voltage_CLC"/>
    <property type="match status" value="1"/>
</dbReference>
<feature type="transmembrane region" description="Helical" evidence="11">
    <location>
        <begin position="325"/>
        <end position="348"/>
    </location>
</feature>
<evidence type="ECO:0000256" key="10">
    <source>
        <dbReference type="SAM" id="MobiDB-lite"/>
    </source>
</evidence>
<dbReference type="RefSeq" id="WP_212527403.1">
    <property type="nucleotide sequence ID" value="NZ_JAGSOG010000018.1"/>
</dbReference>
<keyword evidence="8" id="KW-0868">Chloride</keyword>
<dbReference type="Gene3D" id="1.10.3080.10">
    <property type="entry name" value="Clc chloride channel"/>
    <property type="match status" value="1"/>
</dbReference>
<dbReference type="PANTHER" id="PTHR43427">
    <property type="entry name" value="CHLORIDE CHANNEL PROTEIN CLC-E"/>
    <property type="match status" value="1"/>
</dbReference>
<dbReference type="AlphaFoldDB" id="A0A941ES79"/>
<keyword evidence="7" id="KW-0869">Chloride channel</keyword>
<dbReference type="GO" id="GO:0034707">
    <property type="term" value="C:chloride channel complex"/>
    <property type="evidence" value="ECO:0007669"/>
    <property type="project" value="UniProtKB-KW"/>
</dbReference>
<feature type="transmembrane region" description="Helical" evidence="11">
    <location>
        <begin position="30"/>
        <end position="52"/>
    </location>
</feature>
<dbReference type="Proteomes" id="UP000675781">
    <property type="component" value="Unassembled WGS sequence"/>
</dbReference>
<keyword evidence="5" id="KW-0406">Ion transport</keyword>
<keyword evidence="3 11" id="KW-0812">Transmembrane</keyword>
<evidence type="ECO:0000256" key="3">
    <source>
        <dbReference type="ARBA" id="ARBA00022692"/>
    </source>
</evidence>
<dbReference type="PRINTS" id="PR00762">
    <property type="entry name" value="CLCHANNEL"/>
</dbReference>
<keyword evidence="2" id="KW-0813">Transport</keyword>
<gene>
    <name evidence="12" type="ORF">KDL01_06375</name>
</gene>
<feature type="transmembrane region" description="Helical" evidence="11">
    <location>
        <begin position="167"/>
        <end position="185"/>
    </location>
</feature>
<dbReference type="InterPro" id="IPR014743">
    <property type="entry name" value="Cl-channel_core"/>
</dbReference>
<feature type="transmembrane region" description="Helical" evidence="11">
    <location>
        <begin position="360"/>
        <end position="380"/>
    </location>
</feature>
<accession>A0A941ES79</accession>
<feature type="transmembrane region" description="Helical" evidence="11">
    <location>
        <begin position="286"/>
        <end position="305"/>
    </location>
</feature>